<reference evidence="2" key="1">
    <citation type="journal article" date="2022" name="Mol. Ecol. Resour.">
        <title>The genomes of chicory, endive, great burdock and yacon provide insights into Asteraceae palaeo-polyploidization history and plant inulin production.</title>
        <authorList>
            <person name="Fan W."/>
            <person name="Wang S."/>
            <person name="Wang H."/>
            <person name="Wang A."/>
            <person name="Jiang F."/>
            <person name="Liu H."/>
            <person name="Zhao H."/>
            <person name="Xu D."/>
            <person name="Zhang Y."/>
        </authorList>
    </citation>
    <scope>NUCLEOTIDE SEQUENCE [LARGE SCALE GENOMIC DNA]</scope>
    <source>
        <strain evidence="2">cv. Yunnan</strain>
    </source>
</reference>
<evidence type="ECO:0000313" key="1">
    <source>
        <dbReference type="EMBL" id="KAI3819635.1"/>
    </source>
</evidence>
<proteinExistence type="predicted"/>
<organism evidence="1 2">
    <name type="scientific">Smallanthus sonchifolius</name>
    <dbReference type="NCBI Taxonomy" id="185202"/>
    <lineage>
        <taxon>Eukaryota</taxon>
        <taxon>Viridiplantae</taxon>
        <taxon>Streptophyta</taxon>
        <taxon>Embryophyta</taxon>
        <taxon>Tracheophyta</taxon>
        <taxon>Spermatophyta</taxon>
        <taxon>Magnoliopsida</taxon>
        <taxon>eudicotyledons</taxon>
        <taxon>Gunneridae</taxon>
        <taxon>Pentapetalae</taxon>
        <taxon>asterids</taxon>
        <taxon>campanulids</taxon>
        <taxon>Asterales</taxon>
        <taxon>Asteraceae</taxon>
        <taxon>Asteroideae</taxon>
        <taxon>Heliantheae alliance</taxon>
        <taxon>Millerieae</taxon>
        <taxon>Smallanthus</taxon>
    </lineage>
</organism>
<dbReference type="EMBL" id="CM042021">
    <property type="protein sequence ID" value="KAI3819635.1"/>
    <property type="molecule type" value="Genomic_DNA"/>
</dbReference>
<name>A0ACB9JJB1_9ASTR</name>
<gene>
    <name evidence="1" type="ORF">L1987_13476</name>
</gene>
<accession>A0ACB9JJB1</accession>
<protein>
    <submittedName>
        <fullName evidence="1">Uncharacterized protein</fullName>
    </submittedName>
</protein>
<sequence>MSDDSDEQQEDINESDGGDDEGFGSHNTFITSSNQIAKLEGGAGSSNSKGFGSHNTFITSSNQIAKLEGGAGSSNSKGKAPK</sequence>
<comment type="caution">
    <text evidence="1">The sequence shown here is derived from an EMBL/GenBank/DDBJ whole genome shotgun (WGS) entry which is preliminary data.</text>
</comment>
<reference evidence="1 2" key="2">
    <citation type="journal article" date="2022" name="Mol. Ecol. Resour.">
        <title>The genomes of chicory, endive, great burdock and yacon provide insights into Asteraceae paleo-polyploidization history and plant inulin production.</title>
        <authorList>
            <person name="Fan W."/>
            <person name="Wang S."/>
            <person name="Wang H."/>
            <person name="Wang A."/>
            <person name="Jiang F."/>
            <person name="Liu H."/>
            <person name="Zhao H."/>
            <person name="Xu D."/>
            <person name="Zhang Y."/>
        </authorList>
    </citation>
    <scope>NUCLEOTIDE SEQUENCE [LARGE SCALE GENOMIC DNA]</scope>
    <source>
        <strain evidence="2">cv. Yunnan</strain>
        <tissue evidence="1">Leaves</tissue>
    </source>
</reference>
<evidence type="ECO:0000313" key="2">
    <source>
        <dbReference type="Proteomes" id="UP001056120"/>
    </source>
</evidence>
<keyword evidence="2" id="KW-1185">Reference proteome</keyword>
<dbReference type="Proteomes" id="UP001056120">
    <property type="component" value="Linkage Group LG04"/>
</dbReference>